<keyword evidence="2" id="KW-1185">Reference proteome</keyword>
<dbReference type="AlphaFoldDB" id="A0A2N0AFW5"/>
<reference evidence="1 2" key="1">
    <citation type="submission" date="2017-07" db="EMBL/GenBank/DDBJ databases">
        <title>Leptospira spp. isolated from tropical soils.</title>
        <authorList>
            <person name="Thibeaux R."/>
            <person name="Iraola G."/>
            <person name="Ferres I."/>
            <person name="Bierque E."/>
            <person name="Girault D."/>
            <person name="Soupe-Gilbert M.-E."/>
            <person name="Picardeau M."/>
            <person name="Goarant C."/>
        </authorList>
    </citation>
    <scope>NUCLEOTIDE SEQUENCE [LARGE SCALE GENOMIC DNA]</scope>
    <source>
        <strain evidence="1 2">FH2-B-A1</strain>
    </source>
</reference>
<accession>A0A2N0AFW5</accession>
<evidence type="ECO:0000313" key="1">
    <source>
        <dbReference type="EMBL" id="PJZ83187.1"/>
    </source>
</evidence>
<sequence>MHFPFWAGWDFWIDLPALLRLGGVIHPPPNTLRLPRHRKKVLHKSEFKRFFYNQFVFLIGED</sequence>
<dbReference type="Proteomes" id="UP000232145">
    <property type="component" value="Unassembled WGS sequence"/>
</dbReference>
<comment type="caution">
    <text evidence="1">The sequence shown here is derived from an EMBL/GenBank/DDBJ whole genome shotgun (WGS) entry which is preliminary data.</text>
</comment>
<evidence type="ECO:0000313" key="2">
    <source>
        <dbReference type="Proteomes" id="UP000232145"/>
    </source>
</evidence>
<organism evidence="1 2">
    <name type="scientific">Leptospira harrisiae</name>
    <dbReference type="NCBI Taxonomy" id="2023189"/>
    <lineage>
        <taxon>Bacteria</taxon>
        <taxon>Pseudomonadati</taxon>
        <taxon>Spirochaetota</taxon>
        <taxon>Spirochaetia</taxon>
        <taxon>Leptospirales</taxon>
        <taxon>Leptospiraceae</taxon>
        <taxon>Leptospira</taxon>
    </lineage>
</organism>
<gene>
    <name evidence="1" type="ORF">CH364_18105</name>
</gene>
<protein>
    <submittedName>
        <fullName evidence="1">Uncharacterized protein</fullName>
    </submittedName>
</protein>
<proteinExistence type="predicted"/>
<dbReference type="EMBL" id="NPDX01000007">
    <property type="protein sequence ID" value="PJZ83187.1"/>
    <property type="molecule type" value="Genomic_DNA"/>
</dbReference>
<name>A0A2N0AFW5_9LEPT</name>